<protein>
    <recommendedName>
        <fullName evidence="1">Putative glutamine amidotransferase domain-containing protein</fullName>
    </recommendedName>
</protein>
<comment type="caution">
    <text evidence="2">The sequence shown here is derived from an EMBL/GenBank/DDBJ whole genome shotgun (WGS) entry which is preliminary data.</text>
</comment>
<name>A0A1V6C8E2_UNCT6</name>
<evidence type="ECO:0000259" key="1">
    <source>
        <dbReference type="Pfam" id="PF07090"/>
    </source>
</evidence>
<dbReference type="SUPFAM" id="SSF52317">
    <property type="entry name" value="Class I glutamine amidotransferase-like"/>
    <property type="match status" value="1"/>
</dbReference>
<dbReference type="Gene3D" id="3.40.50.880">
    <property type="match status" value="2"/>
</dbReference>
<organism evidence="2">
    <name type="scientific">candidate division TA06 bacterium ADurb.Bin131</name>
    <dbReference type="NCBI Taxonomy" id="1852827"/>
    <lineage>
        <taxon>Bacteria</taxon>
        <taxon>Bacteria division TA06</taxon>
    </lineage>
</organism>
<dbReference type="AlphaFoldDB" id="A0A1V6C8E2"/>
<dbReference type="EMBL" id="MWDQ01000094">
    <property type="protein sequence ID" value="OQB73144.1"/>
    <property type="molecule type" value="Genomic_DNA"/>
</dbReference>
<dbReference type="InterPro" id="IPR010768">
    <property type="entry name" value="GATase1-like"/>
</dbReference>
<gene>
    <name evidence="2" type="ORF">BWX89_01094</name>
</gene>
<dbReference type="Proteomes" id="UP000485562">
    <property type="component" value="Unassembled WGS sequence"/>
</dbReference>
<dbReference type="Pfam" id="PF07090">
    <property type="entry name" value="GATase1_like"/>
    <property type="match status" value="1"/>
</dbReference>
<dbReference type="Gene3D" id="3.20.20.80">
    <property type="entry name" value="Glycosidases"/>
    <property type="match status" value="1"/>
</dbReference>
<accession>A0A1V6C8E2</accession>
<dbReference type="InterPro" id="IPR029062">
    <property type="entry name" value="Class_I_gatase-like"/>
</dbReference>
<feature type="domain" description="Putative glutamine amidotransferase" evidence="1">
    <location>
        <begin position="80"/>
        <end position="243"/>
    </location>
</feature>
<reference evidence="2" key="1">
    <citation type="submission" date="2017-02" db="EMBL/GenBank/DDBJ databases">
        <title>Delving into the versatile metabolic prowess of the omnipresent phylum Bacteroidetes.</title>
        <authorList>
            <person name="Nobu M.K."/>
            <person name="Mei R."/>
            <person name="Narihiro T."/>
            <person name="Kuroda K."/>
            <person name="Liu W.-T."/>
        </authorList>
    </citation>
    <scope>NUCLEOTIDE SEQUENCE</scope>
    <source>
        <strain evidence="2">ADurb.Bin131</strain>
    </source>
</reference>
<proteinExistence type="predicted"/>
<sequence>MDPHGIREALVIEQANQAGYYFDEIIGSLPFPMRVRKSYYIRKNLPFTYSLPKRIDRTFQGRTGLLAYDLIIVSGVDVCEFSPEEQLNLISYVEHGGAMIFTGGAYTFEKSDGTYHILGSILPVEINFPENSARISIPVDIEDKNLVKSQNVKLNKQHPVCKGLSSTMGTISVMHQLKPKKDATVVATCGNLPVVVLGKYANGRVSAITAIPDYDNLKGIIDQTSFFEHSDYDDFMRNIIMWLLKKEKEITIKSFSVKQQRKSRQLEIKAELEPTKEKIKRAQLEVYANDFDKQANGRTVEFSVSVLKKNLEIKNNRVKFLVRMPVILNLPPEELYKFSLTVQYGKDVNRDYKNIGLDPYEPVLHRRDTVISIKQACYIKIKNLEEEYVFMPGQKLRFEILPQPPELEKLVLEIKDPQGSIVFQKQDINPGSSYIFEYQIPLWRRGRYVLRVTGITHSQTFYAEYPFAIVHIKPVEDLIFVAPVNISGLTETRIREEVLDRVNKGFNCVISEQIKGKIPDRYKRNILYYRFLTQFEHKLYLWGEYTGLSCFVDHGPWYMEEGENPNIPCVLTDEFRKKTFDYVKPIIERAEKIPALLSMEIWDEPHALPANICRCNICLETFRKKYGYEMPKWSEITDVHGKKRYDFFDFIGDYYEKAFKDTYDAVLSYRSRVQANHVFALVGAGQYSTHFSFTDDVKWFPYCDTFEFDCYNYMYAHFAAAEKAMFHQFHFAFARYRNIAAYYRKQLGFFIQTDDRDYPHDIEPIKAPCEILYTAIGQNAKTFHLMYKPTFSVNFGLRQERWDIFGRELKRIRNASPLLKKLNKPSSKLAMFYPHTNWVINPQPKKLPPGYVGIGFYHKEERPFNKWYPSGYTPFNSYEFMFRYFGECDVIDERFVAKGLMDNYKAIALLATDYIHADAIEKIRGFVKNGGVLFMDRIPSYNQNGDRIDFFDEQLNFDCENLFGSIKIKTASYGNGKVYLLTGDLDEIYTDILISDDKRRESLLIEKFQDIFFNREKIFPNCISKNIIVEASLLSNNEFKCVTIVNHSRKPEKTTVCVFNPEYEVNLVVDLITYERFPVRRRDSWIEFDCDVEDLSGRFIGLYEKFPETIEIEGRDSYEKGEFLYLKILPESGGNIVKGEFLARIVCKDPEGDIESDKIISINSDGYIIGRPISINEITGKWDLDIEILHSGALKKFSWLVR</sequence>
<evidence type="ECO:0000313" key="2">
    <source>
        <dbReference type="EMBL" id="OQB73144.1"/>
    </source>
</evidence>